<evidence type="ECO:0000313" key="18">
    <source>
        <dbReference type="EMBL" id="OMD32936.1"/>
    </source>
</evidence>
<keyword evidence="7 15" id="KW-0812">Transmembrane</keyword>
<dbReference type="GO" id="GO:0000155">
    <property type="term" value="F:phosphorelay sensor kinase activity"/>
    <property type="evidence" value="ECO:0007669"/>
    <property type="project" value="InterPro"/>
</dbReference>
<dbReference type="InterPro" id="IPR036890">
    <property type="entry name" value="HATPase_C_sf"/>
</dbReference>
<name>A0A1R0XCY9_9BACL</name>
<dbReference type="InterPro" id="IPR003594">
    <property type="entry name" value="HATPase_dom"/>
</dbReference>
<dbReference type="AlphaFoldDB" id="A0A1R0XCY9"/>
<dbReference type="Gene3D" id="1.10.287.130">
    <property type="match status" value="1"/>
</dbReference>
<evidence type="ECO:0000256" key="11">
    <source>
        <dbReference type="ARBA" id="ARBA00022989"/>
    </source>
</evidence>
<dbReference type="EMBL" id="MKQP01000015">
    <property type="protein sequence ID" value="OMD32936.1"/>
    <property type="molecule type" value="Genomic_DNA"/>
</dbReference>
<keyword evidence="12" id="KW-0902">Two-component regulatory system</keyword>
<evidence type="ECO:0000256" key="15">
    <source>
        <dbReference type="SAM" id="Phobius"/>
    </source>
</evidence>
<evidence type="ECO:0000256" key="14">
    <source>
        <dbReference type="SAM" id="Coils"/>
    </source>
</evidence>
<feature type="domain" description="Histidine kinase" evidence="16">
    <location>
        <begin position="239"/>
        <end position="455"/>
    </location>
</feature>
<keyword evidence="5" id="KW-0597">Phosphoprotein</keyword>
<feature type="transmembrane region" description="Helical" evidence="15">
    <location>
        <begin position="12"/>
        <end position="37"/>
    </location>
</feature>
<proteinExistence type="predicted"/>
<accession>A0A1R0XCY9</accession>
<dbReference type="PROSITE" id="PS51257">
    <property type="entry name" value="PROKAR_LIPOPROTEIN"/>
    <property type="match status" value="1"/>
</dbReference>
<evidence type="ECO:0000256" key="10">
    <source>
        <dbReference type="ARBA" id="ARBA00022840"/>
    </source>
</evidence>
<dbReference type="EC" id="2.7.13.3" evidence="3"/>
<evidence type="ECO:0000259" key="16">
    <source>
        <dbReference type="PROSITE" id="PS50109"/>
    </source>
</evidence>
<keyword evidence="10" id="KW-0067">ATP-binding</keyword>
<dbReference type="Pfam" id="PF02518">
    <property type="entry name" value="HATPase_c"/>
    <property type="match status" value="1"/>
</dbReference>
<evidence type="ECO:0000256" key="6">
    <source>
        <dbReference type="ARBA" id="ARBA00022679"/>
    </source>
</evidence>
<dbReference type="Pfam" id="PF00672">
    <property type="entry name" value="HAMP"/>
    <property type="match status" value="1"/>
</dbReference>
<evidence type="ECO:0000256" key="9">
    <source>
        <dbReference type="ARBA" id="ARBA00022777"/>
    </source>
</evidence>
<evidence type="ECO:0000256" key="13">
    <source>
        <dbReference type="ARBA" id="ARBA00023136"/>
    </source>
</evidence>
<dbReference type="InterPro" id="IPR008358">
    <property type="entry name" value="Sig_transdc_His_kin/Pase_MprB"/>
</dbReference>
<evidence type="ECO:0000313" key="19">
    <source>
        <dbReference type="Proteomes" id="UP000187465"/>
    </source>
</evidence>
<dbReference type="Proteomes" id="UP000187465">
    <property type="component" value="Unassembled WGS sequence"/>
</dbReference>
<dbReference type="CDD" id="cd00082">
    <property type="entry name" value="HisKA"/>
    <property type="match status" value="1"/>
</dbReference>
<keyword evidence="13 15" id="KW-0472">Membrane</keyword>
<dbReference type="SUPFAM" id="SSF55874">
    <property type="entry name" value="ATPase domain of HSP90 chaperone/DNA topoisomerase II/histidine kinase"/>
    <property type="match status" value="1"/>
</dbReference>
<dbReference type="PRINTS" id="PR01780">
    <property type="entry name" value="LANTIREGPROT"/>
</dbReference>
<evidence type="ECO:0000259" key="17">
    <source>
        <dbReference type="PROSITE" id="PS50885"/>
    </source>
</evidence>
<dbReference type="PROSITE" id="PS50109">
    <property type="entry name" value="HIS_KIN"/>
    <property type="match status" value="1"/>
</dbReference>
<reference evidence="18 19" key="1">
    <citation type="submission" date="2016-10" db="EMBL/GenBank/DDBJ databases">
        <title>Paenibacillus species isolates.</title>
        <authorList>
            <person name="Beno S.M."/>
        </authorList>
    </citation>
    <scope>NUCLEOTIDE SEQUENCE [LARGE SCALE GENOMIC DNA]</scope>
    <source>
        <strain evidence="18 19">FSL H7-0604</strain>
    </source>
</reference>
<dbReference type="InterPro" id="IPR003661">
    <property type="entry name" value="HisK_dim/P_dom"/>
</dbReference>
<feature type="domain" description="HAMP" evidence="17">
    <location>
        <begin position="172"/>
        <end position="224"/>
    </location>
</feature>
<comment type="catalytic activity">
    <reaction evidence="1">
        <text>ATP + protein L-histidine = ADP + protein N-phospho-L-histidine.</text>
        <dbReference type="EC" id="2.7.13.3"/>
    </reaction>
</comment>
<dbReference type="Pfam" id="PF00512">
    <property type="entry name" value="HisKA"/>
    <property type="match status" value="1"/>
</dbReference>
<evidence type="ECO:0000256" key="5">
    <source>
        <dbReference type="ARBA" id="ARBA00022553"/>
    </source>
</evidence>
<keyword evidence="8" id="KW-0547">Nucleotide-binding</keyword>
<dbReference type="SMART" id="SM00387">
    <property type="entry name" value="HATPase_c"/>
    <property type="match status" value="1"/>
</dbReference>
<gene>
    <name evidence="18" type="ORF">BJP51_13275</name>
</gene>
<dbReference type="InterPro" id="IPR003660">
    <property type="entry name" value="HAMP_dom"/>
</dbReference>
<evidence type="ECO:0000256" key="4">
    <source>
        <dbReference type="ARBA" id="ARBA00022475"/>
    </source>
</evidence>
<organism evidence="18 19">
    <name type="scientific">Paenibacillus odorifer</name>
    <dbReference type="NCBI Taxonomy" id="189426"/>
    <lineage>
        <taxon>Bacteria</taxon>
        <taxon>Bacillati</taxon>
        <taxon>Bacillota</taxon>
        <taxon>Bacilli</taxon>
        <taxon>Bacillales</taxon>
        <taxon>Paenibacillaceae</taxon>
        <taxon>Paenibacillus</taxon>
    </lineage>
</organism>
<dbReference type="PROSITE" id="PS50885">
    <property type="entry name" value="HAMP"/>
    <property type="match status" value="1"/>
</dbReference>
<dbReference type="Gene3D" id="6.10.340.10">
    <property type="match status" value="1"/>
</dbReference>
<keyword evidence="4" id="KW-1003">Cell membrane</keyword>
<dbReference type="SMART" id="SM00304">
    <property type="entry name" value="HAMP"/>
    <property type="match status" value="1"/>
</dbReference>
<dbReference type="InterPro" id="IPR050398">
    <property type="entry name" value="HssS/ArlS-like"/>
</dbReference>
<keyword evidence="14" id="KW-0175">Coiled coil</keyword>
<evidence type="ECO:0000256" key="8">
    <source>
        <dbReference type="ARBA" id="ARBA00022741"/>
    </source>
</evidence>
<evidence type="ECO:0000256" key="2">
    <source>
        <dbReference type="ARBA" id="ARBA00004651"/>
    </source>
</evidence>
<keyword evidence="6" id="KW-0808">Transferase</keyword>
<evidence type="ECO:0000256" key="12">
    <source>
        <dbReference type="ARBA" id="ARBA00023012"/>
    </source>
</evidence>
<dbReference type="SUPFAM" id="SSF47384">
    <property type="entry name" value="Homodimeric domain of signal transducing histidine kinase"/>
    <property type="match status" value="1"/>
</dbReference>
<evidence type="ECO:0000256" key="3">
    <source>
        <dbReference type="ARBA" id="ARBA00012438"/>
    </source>
</evidence>
<evidence type="ECO:0000256" key="7">
    <source>
        <dbReference type="ARBA" id="ARBA00022692"/>
    </source>
</evidence>
<comment type="subcellular location">
    <subcellularLocation>
        <location evidence="2">Cell membrane</location>
        <topology evidence="2">Multi-pass membrane protein</topology>
    </subcellularLocation>
</comment>
<dbReference type="InterPro" id="IPR005467">
    <property type="entry name" value="His_kinase_dom"/>
</dbReference>
<dbReference type="InterPro" id="IPR036097">
    <property type="entry name" value="HisK_dim/P_sf"/>
</dbReference>
<dbReference type="KEGG" id="pod:PODO_06765"/>
<dbReference type="SMART" id="SM00388">
    <property type="entry name" value="HisKA"/>
    <property type="match status" value="1"/>
</dbReference>
<dbReference type="PANTHER" id="PTHR45528:SF8">
    <property type="entry name" value="HISTIDINE KINASE"/>
    <property type="match status" value="1"/>
</dbReference>
<feature type="transmembrane region" description="Helical" evidence="15">
    <location>
        <begin position="149"/>
        <end position="171"/>
    </location>
</feature>
<feature type="coiled-coil region" evidence="14">
    <location>
        <begin position="171"/>
        <end position="232"/>
    </location>
</feature>
<protein>
    <recommendedName>
        <fullName evidence="3">histidine kinase</fullName>
        <ecNumber evidence="3">2.7.13.3</ecNumber>
    </recommendedName>
</protein>
<evidence type="ECO:0000256" key="1">
    <source>
        <dbReference type="ARBA" id="ARBA00000085"/>
    </source>
</evidence>
<dbReference type="PANTHER" id="PTHR45528">
    <property type="entry name" value="SENSOR HISTIDINE KINASE CPXA"/>
    <property type="match status" value="1"/>
</dbReference>
<dbReference type="Gene3D" id="3.30.565.10">
    <property type="entry name" value="Histidine kinase-like ATPase, C-terminal domain"/>
    <property type="match status" value="1"/>
</dbReference>
<keyword evidence="9" id="KW-0418">Kinase</keyword>
<dbReference type="GO" id="GO:0005524">
    <property type="term" value="F:ATP binding"/>
    <property type="evidence" value="ECO:0007669"/>
    <property type="project" value="UniProtKB-KW"/>
</dbReference>
<dbReference type="GO" id="GO:0005886">
    <property type="term" value="C:plasma membrane"/>
    <property type="evidence" value="ECO:0007669"/>
    <property type="project" value="UniProtKB-SubCell"/>
</dbReference>
<keyword evidence="11 15" id="KW-1133">Transmembrane helix</keyword>
<sequence length="457" mass="51741">MGVKRIRLRTVFIQYLLSLGACTLLLAFLCLGVFTLLMQYGMIVPANHTEQSIAKSWDVLQRAPEITQEMIPWGAEHAVLDQQKNYISGNIPKERALDILQKNQSSCNLMGTNCTDVIEREHEVIVLQYAIVPQFTSNFLHNTLPNPQLTLLLFFVVLMLLEVILISGFFARRLSQKMASLQEAAHHIEAKNLDFTVVYSGVSEIDEVLSSLEQLREELKKSLEQQWNLEQMKKEQISALAHDIKTPLTIIQGNADLLIDSDLAENQQEYIGYISKNADQIEQYMATLIEISNTRKQISPRSKWVRTEAFIQQIRTQLDALVVPKHLRIEFHQDNNLPPEVLIDNELLHRAVMNVLANAVEYSPYESVIYLQVEAKQDWWSITVADSGSGFTSEGLQSAVKQFYRGDSSRTSKSHYGLGLYIADTIVRQHQGSLHISNSPLTGGGQVRIDVPVRGVR</sequence>
<comment type="caution">
    <text evidence="18">The sequence shown here is derived from an EMBL/GenBank/DDBJ whole genome shotgun (WGS) entry which is preliminary data.</text>
</comment>